<dbReference type="AlphaFoldDB" id="A0A3M2SET0"/>
<feature type="region of interest" description="Disordered" evidence="2">
    <location>
        <begin position="113"/>
        <end position="152"/>
    </location>
</feature>
<dbReference type="EMBL" id="NKUJ01000053">
    <property type="protein sequence ID" value="RMJ16090.1"/>
    <property type="molecule type" value="Genomic_DNA"/>
</dbReference>
<dbReference type="SMART" id="SM00353">
    <property type="entry name" value="HLH"/>
    <property type="match status" value="1"/>
</dbReference>
<dbReference type="Proteomes" id="UP000277212">
    <property type="component" value="Unassembled WGS sequence"/>
</dbReference>
<evidence type="ECO:0000256" key="1">
    <source>
        <dbReference type="SAM" id="Coils"/>
    </source>
</evidence>
<feature type="domain" description="BHLH" evidence="3">
    <location>
        <begin position="153"/>
        <end position="217"/>
    </location>
</feature>
<evidence type="ECO:0000313" key="5">
    <source>
        <dbReference type="Proteomes" id="UP000277212"/>
    </source>
</evidence>
<feature type="region of interest" description="Disordered" evidence="2">
    <location>
        <begin position="250"/>
        <end position="270"/>
    </location>
</feature>
<dbReference type="SUPFAM" id="SSF47459">
    <property type="entry name" value="HLH, helix-loop-helix DNA-binding domain"/>
    <property type="match status" value="1"/>
</dbReference>
<comment type="caution">
    <text evidence="4">The sequence shown here is derived from an EMBL/GenBank/DDBJ whole genome shotgun (WGS) entry which is preliminary data.</text>
</comment>
<dbReference type="Gene3D" id="4.10.280.10">
    <property type="entry name" value="Helix-loop-helix DNA-binding domain"/>
    <property type="match status" value="1"/>
</dbReference>
<feature type="coiled-coil region" evidence="1">
    <location>
        <begin position="207"/>
        <end position="234"/>
    </location>
</feature>
<name>A0A3M2SET0_9HYPO</name>
<sequence>MGSPILPTYLDAEMVSPDAQSDLGMLFCGQNQLQLPFDMQTCEQAPVYFSGWETDHSGGSEFFTEDTILAAGLSYTFQDDAPFIHSLGAGDNPSNTMHTVRSKQPSANAIALSPVSSPLGESSASRPDIKLRSASCKPKRTRRTPTGPKQEVRARECHNLVEKQYRTRLKAQFEALLAVLPIAQTLDHSDGAIRGNPGQYLSRGQVLDAARERILKLERDLEEVASMRDELVRDLTGSLDYLHGSVDLRNRVRPPPSGDGAGLVETTCGR</sequence>
<dbReference type="STRING" id="2010991.A0A3M2SET0"/>
<keyword evidence="5" id="KW-1185">Reference proteome</keyword>
<gene>
    <name evidence="4" type="ORF">CDV36_004261</name>
</gene>
<feature type="compositionally biased region" description="Polar residues" evidence="2">
    <location>
        <begin position="114"/>
        <end position="125"/>
    </location>
</feature>
<dbReference type="InterPro" id="IPR036638">
    <property type="entry name" value="HLH_DNA-bd_sf"/>
</dbReference>
<evidence type="ECO:0000256" key="2">
    <source>
        <dbReference type="SAM" id="MobiDB-lite"/>
    </source>
</evidence>
<dbReference type="PROSITE" id="PS50888">
    <property type="entry name" value="BHLH"/>
    <property type="match status" value="1"/>
</dbReference>
<protein>
    <recommendedName>
        <fullName evidence="3">BHLH domain-containing protein</fullName>
    </recommendedName>
</protein>
<proteinExistence type="predicted"/>
<evidence type="ECO:0000259" key="3">
    <source>
        <dbReference type="PROSITE" id="PS50888"/>
    </source>
</evidence>
<evidence type="ECO:0000313" key="4">
    <source>
        <dbReference type="EMBL" id="RMJ16090.1"/>
    </source>
</evidence>
<dbReference type="InterPro" id="IPR011598">
    <property type="entry name" value="bHLH_dom"/>
</dbReference>
<organism evidence="4 5">
    <name type="scientific">Fusarium kuroshium</name>
    <dbReference type="NCBI Taxonomy" id="2010991"/>
    <lineage>
        <taxon>Eukaryota</taxon>
        <taxon>Fungi</taxon>
        <taxon>Dikarya</taxon>
        <taxon>Ascomycota</taxon>
        <taxon>Pezizomycotina</taxon>
        <taxon>Sordariomycetes</taxon>
        <taxon>Hypocreomycetidae</taxon>
        <taxon>Hypocreales</taxon>
        <taxon>Nectriaceae</taxon>
        <taxon>Fusarium</taxon>
        <taxon>Fusarium solani species complex</taxon>
    </lineage>
</organism>
<dbReference type="Pfam" id="PF00010">
    <property type="entry name" value="HLH"/>
    <property type="match status" value="1"/>
</dbReference>
<keyword evidence="1" id="KW-0175">Coiled coil</keyword>
<reference evidence="4 5" key="1">
    <citation type="submission" date="2017-06" db="EMBL/GenBank/DDBJ databases">
        <title>Comparative genomic analysis of Ambrosia Fusariam Clade fungi.</title>
        <authorList>
            <person name="Stajich J.E."/>
            <person name="Carrillo J."/>
            <person name="Kijimoto T."/>
            <person name="Eskalen A."/>
            <person name="O'Donnell K."/>
            <person name="Kasson M."/>
        </authorList>
    </citation>
    <scope>NUCLEOTIDE SEQUENCE [LARGE SCALE GENOMIC DNA]</scope>
    <source>
        <strain evidence="4">UCR3666</strain>
    </source>
</reference>
<dbReference type="GO" id="GO:0046983">
    <property type="term" value="F:protein dimerization activity"/>
    <property type="evidence" value="ECO:0007669"/>
    <property type="project" value="InterPro"/>
</dbReference>
<dbReference type="OrthoDB" id="3542681at2759"/>
<accession>A0A3M2SET0</accession>